<dbReference type="Pfam" id="PF00704">
    <property type="entry name" value="Glyco_hydro_18"/>
    <property type="match status" value="1"/>
</dbReference>
<dbReference type="PROSITE" id="PS51910">
    <property type="entry name" value="GH18_2"/>
    <property type="match status" value="1"/>
</dbReference>
<dbReference type="SUPFAM" id="SSF51445">
    <property type="entry name" value="(Trans)glycosidases"/>
    <property type="match status" value="1"/>
</dbReference>
<dbReference type="InterPro" id="IPR029070">
    <property type="entry name" value="Chitinase_insertion_sf"/>
</dbReference>
<proteinExistence type="predicted"/>
<dbReference type="SMART" id="SM00636">
    <property type="entry name" value="Glyco_18"/>
    <property type="match status" value="1"/>
</dbReference>
<protein>
    <submittedName>
        <fullName evidence="3">Spore germination protein YaaH</fullName>
    </submittedName>
</protein>
<dbReference type="RefSeq" id="WP_246408614.1">
    <property type="nucleotide sequence ID" value="NZ_JACHIP010000001.1"/>
</dbReference>
<dbReference type="Gene3D" id="3.10.50.10">
    <property type="match status" value="1"/>
</dbReference>
<dbReference type="GO" id="GO:0008061">
    <property type="term" value="F:chitin binding"/>
    <property type="evidence" value="ECO:0007669"/>
    <property type="project" value="InterPro"/>
</dbReference>
<accession>A0A7W8E1Z7</accession>
<reference evidence="3 4" key="1">
    <citation type="submission" date="2020-08" db="EMBL/GenBank/DDBJ databases">
        <title>Genomic Encyclopedia of Type Strains, Phase IV (KMG-V): Genome sequencing to study the core and pangenomes of soil and plant-associated prokaryotes.</title>
        <authorList>
            <person name="Whitman W."/>
        </authorList>
    </citation>
    <scope>NUCLEOTIDE SEQUENCE [LARGE SCALE GENOMIC DNA]</scope>
    <source>
        <strain evidence="3 4">M8UP14</strain>
    </source>
</reference>
<dbReference type="GO" id="GO:0005975">
    <property type="term" value="P:carbohydrate metabolic process"/>
    <property type="evidence" value="ECO:0007669"/>
    <property type="project" value="InterPro"/>
</dbReference>
<organism evidence="3 4">
    <name type="scientific">Granulicella aggregans</name>
    <dbReference type="NCBI Taxonomy" id="474949"/>
    <lineage>
        <taxon>Bacteria</taxon>
        <taxon>Pseudomonadati</taxon>
        <taxon>Acidobacteriota</taxon>
        <taxon>Terriglobia</taxon>
        <taxon>Terriglobales</taxon>
        <taxon>Acidobacteriaceae</taxon>
        <taxon>Granulicella</taxon>
    </lineage>
</organism>
<dbReference type="Gene3D" id="3.20.20.80">
    <property type="entry name" value="Glycosidases"/>
    <property type="match status" value="1"/>
</dbReference>
<evidence type="ECO:0000256" key="1">
    <source>
        <dbReference type="SAM" id="SignalP"/>
    </source>
</evidence>
<dbReference type="Proteomes" id="UP000540989">
    <property type="component" value="Unassembled WGS sequence"/>
</dbReference>
<comment type="caution">
    <text evidence="3">The sequence shown here is derived from an EMBL/GenBank/DDBJ whole genome shotgun (WGS) entry which is preliminary data.</text>
</comment>
<gene>
    <name evidence="3" type="ORF">HDF16_000636</name>
</gene>
<feature type="signal peptide" evidence="1">
    <location>
        <begin position="1"/>
        <end position="26"/>
    </location>
</feature>
<dbReference type="AlphaFoldDB" id="A0A7W8E1Z7"/>
<dbReference type="InterPro" id="IPR017853">
    <property type="entry name" value="GH"/>
</dbReference>
<dbReference type="InterPro" id="IPR011583">
    <property type="entry name" value="Chitinase_II/V-like_cat"/>
</dbReference>
<keyword evidence="4" id="KW-1185">Reference proteome</keyword>
<name>A0A7W8E1Z7_9BACT</name>
<feature type="chain" id="PRO_5030611426" evidence="1">
    <location>
        <begin position="27"/>
        <end position="352"/>
    </location>
</feature>
<evidence type="ECO:0000313" key="3">
    <source>
        <dbReference type="EMBL" id="MBB5055967.1"/>
    </source>
</evidence>
<dbReference type="InterPro" id="IPR001223">
    <property type="entry name" value="Glyco_hydro18_cat"/>
</dbReference>
<evidence type="ECO:0000259" key="2">
    <source>
        <dbReference type="PROSITE" id="PS51910"/>
    </source>
</evidence>
<dbReference type="EMBL" id="JACHIP010000001">
    <property type="protein sequence ID" value="MBB5055967.1"/>
    <property type="molecule type" value="Genomic_DNA"/>
</dbReference>
<keyword evidence="1" id="KW-0732">Signal</keyword>
<feature type="domain" description="GH18" evidence="2">
    <location>
        <begin position="26"/>
        <end position="352"/>
    </location>
</feature>
<dbReference type="PANTHER" id="PTHR46066">
    <property type="entry name" value="CHITINASE DOMAIN-CONTAINING PROTEIN 1 FAMILY MEMBER"/>
    <property type="match status" value="1"/>
</dbReference>
<dbReference type="PANTHER" id="PTHR46066:SF2">
    <property type="entry name" value="CHITINASE DOMAIN-CONTAINING PROTEIN 1"/>
    <property type="match status" value="1"/>
</dbReference>
<evidence type="ECO:0000313" key="4">
    <source>
        <dbReference type="Proteomes" id="UP000540989"/>
    </source>
</evidence>
<sequence>MKRRFQQLLMASIGAVVIFSSLAAHAQKTEFWMGNGVAAVNSFMAHKDKIDIISPTWYQIDETGLVTGEPNEVVLKAAKASHLTIVPLFAIFDHVKIHQLINDQKAQDEMNKALLRECKEHGYDGINYDVEDVMWTDRDALSAMVKKTADLLHAEHLQIQIDVVPNAPGHAGETAFGKWIFEEWRGGYDLKALAESVDTICLMTYDQHTHWTTPGPVGGWIWTKDNLDYALKVVPPQKLSLGIAIYGYRWYTGDPGLGKAEKKPNETSDFISGPEIEMLRERFHGVPQWDEVDHTPWFYYYRDQMREWIFWTDKHAFKDRYELAGSNKVFSICSWDLGDEDPSIWDAVPSRR</sequence>